<dbReference type="Proteomes" id="UP000324222">
    <property type="component" value="Unassembled WGS sequence"/>
</dbReference>
<protein>
    <submittedName>
        <fullName evidence="2">Uncharacterized protein</fullName>
    </submittedName>
</protein>
<evidence type="ECO:0000313" key="3">
    <source>
        <dbReference type="Proteomes" id="UP000324222"/>
    </source>
</evidence>
<dbReference type="AlphaFoldDB" id="A0A5B7I0M3"/>
<accession>A0A5B7I0M3</accession>
<reference evidence="2 3" key="1">
    <citation type="submission" date="2019-05" db="EMBL/GenBank/DDBJ databases">
        <title>Another draft genome of Portunus trituberculatus and its Hox gene families provides insights of decapod evolution.</title>
        <authorList>
            <person name="Jeong J.-H."/>
            <person name="Song I."/>
            <person name="Kim S."/>
            <person name="Choi T."/>
            <person name="Kim D."/>
            <person name="Ryu S."/>
            <person name="Kim W."/>
        </authorList>
    </citation>
    <scope>NUCLEOTIDE SEQUENCE [LARGE SCALE GENOMIC DNA]</scope>
    <source>
        <tissue evidence="2">Muscle</tissue>
    </source>
</reference>
<sequence length="135" mass="15287">MGRKRERKEERKGKEEKGEGGAEEKSQRKLLMPAGLFSDNRNASSNRIGCHDRKEEEKGRWGCNRGKRGRREEIIGLTTSRESSIGHPQMLLSLPRVTHTWPAVLPVSSPLLALMGRAEWIVEKIGWLTRQAAKS</sequence>
<feature type="compositionally biased region" description="Basic and acidic residues" evidence="1">
    <location>
        <begin position="49"/>
        <end position="60"/>
    </location>
</feature>
<gene>
    <name evidence="2" type="ORF">E2C01_069380</name>
</gene>
<comment type="caution">
    <text evidence="2">The sequence shown here is derived from an EMBL/GenBank/DDBJ whole genome shotgun (WGS) entry which is preliminary data.</text>
</comment>
<organism evidence="2 3">
    <name type="scientific">Portunus trituberculatus</name>
    <name type="common">Swimming crab</name>
    <name type="synonym">Neptunus trituberculatus</name>
    <dbReference type="NCBI Taxonomy" id="210409"/>
    <lineage>
        <taxon>Eukaryota</taxon>
        <taxon>Metazoa</taxon>
        <taxon>Ecdysozoa</taxon>
        <taxon>Arthropoda</taxon>
        <taxon>Crustacea</taxon>
        <taxon>Multicrustacea</taxon>
        <taxon>Malacostraca</taxon>
        <taxon>Eumalacostraca</taxon>
        <taxon>Eucarida</taxon>
        <taxon>Decapoda</taxon>
        <taxon>Pleocyemata</taxon>
        <taxon>Brachyura</taxon>
        <taxon>Eubrachyura</taxon>
        <taxon>Portunoidea</taxon>
        <taxon>Portunidae</taxon>
        <taxon>Portuninae</taxon>
        <taxon>Portunus</taxon>
    </lineage>
</organism>
<evidence type="ECO:0000313" key="2">
    <source>
        <dbReference type="EMBL" id="MPC74997.1"/>
    </source>
</evidence>
<keyword evidence="3" id="KW-1185">Reference proteome</keyword>
<proteinExistence type="predicted"/>
<name>A0A5B7I0M3_PORTR</name>
<dbReference type="EMBL" id="VSRR010040158">
    <property type="protein sequence ID" value="MPC74997.1"/>
    <property type="molecule type" value="Genomic_DNA"/>
</dbReference>
<feature type="region of interest" description="Disordered" evidence="1">
    <location>
        <begin position="1"/>
        <end position="65"/>
    </location>
</feature>
<evidence type="ECO:0000256" key="1">
    <source>
        <dbReference type="SAM" id="MobiDB-lite"/>
    </source>
</evidence>
<feature type="compositionally biased region" description="Basic and acidic residues" evidence="1">
    <location>
        <begin position="7"/>
        <end position="27"/>
    </location>
</feature>